<dbReference type="CDD" id="cd07061">
    <property type="entry name" value="HP_HAP_like"/>
    <property type="match status" value="1"/>
</dbReference>
<organism evidence="21 22">
    <name type="scientific">Colletotrichum tanaceti</name>
    <dbReference type="NCBI Taxonomy" id="1306861"/>
    <lineage>
        <taxon>Eukaryota</taxon>
        <taxon>Fungi</taxon>
        <taxon>Dikarya</taxon>
        <taxon>Ascomycota</taxon>
        <taxon>Pezizomycotina</taxon>
        <taxon>Sordariomycetes</taxon>
        <taxon>Hypocreomycetidae</taxon>
        <taxon>Glomerellales</taxon>
        <taxon>Glomerellaceae</taxon>
        <taxon>Colletotrichum</taxon>
        <taxon>Colletotrichum destructivum species complex</taxon>
    </lineage>
</organism>
<evidence type="ECO:0000256" key="13">
    <source>
        <dbReference type="ARBA" id="ARBA00043721"/>
    </source>
</evidence>
<feature type="disulfide bond" evidence="18">
    <location>
        <begin position="210"/>
        <end position="464"/>
    </location>
</feature>
<evidence type="ECO:0000256" key="7">
    <source>
        <dbReference type="ARBA" id="ARBA00023157"/>
    </source>
</evidence>
<dbReference type="InterPro" id="IPR033379">
    <property type="entry name" value="Acid_Pase_AS"/>
</dbReference>
<dbReference type="STRING" id="1306861.A0A4V6Y9A9"/>
<evidence type="ECO:0000256" key="19">
    <source>
        <dbReference type="SAM" id="MobiDB-lite"/>
    </source>
</evidence>
<protein>
    <recommendedName>
        <fullName evidence="16">Phytase A</fullName>
        <ecNumber evidence="4">3.1.3.8</ecNumber>
    </recommendedName>
    <alternativeName>
        <fullName evidence="17">Histidine acid phosphatase phyA</fullName>
    </alternativeName>
    <alternativeName>
        <fullName evidence="10">Myo-inositol hexakisphosphate phosphohydrolase A</fullName>
    </alternativeName>
    <alternativeName>
        <fullName evidence="9">Myo-inositol-hexaphosphate 3-phosphohydrolase A</fullName>
    </alternativeName>
</protein>
<reference evidence="21 22" key="1">
    <citation type="journal article" date="2019" name="PLoS ONE">
        <title>Comparative genome analysis indicates high evolutionary potential of pathogenicity genes in Colletotrichum tanaceti.</title>
        <authorList>
            <person name="Lelwala R.V."/>
            <person name="Korhonen P.K."/>
            <person name="Young N.D."/>
            <person name="Scott J.B."/>
            <person name="Ades P.A."/>
            <person name="Gasser R.B."/>
            <person name="Taylor P.W.J."/>
        </authorList>
    </citation>
    <scope>NUCLEOTIDE SEQUENCE [LARGE SCALE GENOMIC DNA]</scope>
    <source>
        <strain evidence="21">BRIP57314</strain>
    </source>
</reference>
<comment type="catalytic activity">
    <reaction evidence="13">
        <text>1D-myo-inositol 1,2,6-trisphosphate + H2O = 1D-myo-inositol 1,2-bisphosphate + phosphate</text>
        <dbReference type="Rhea" id="RHEA:77131"/>
        <dbReference type="ChEBI" id="CHEBI:15377"/>
        <dbReference type="ChEBI" id="CHEBI:43474"/>
        <dbReference type="ChEBI" id="CHEBI:195537"/>
        <dbReference type="ChEBI" id="CHEBI:195539"/>
    </reaction>
    <physiologicalReaction direction="left-to-right" evidence="13">
        <dbReference type="Rhea" id="RHEA:77132"/>
    </physiologicalReaction>
</comment>
<proteinExistence type="inferred from homology"/>
<comment type="catalytic activity">
    <reaction evidence="12">
        <text>1D-myo-inositol 1,2-bisphosphate + H2O = 1D-myo-inositol 2-phosphate + phosphate</text>
        <dbReference type="Rhea" id="RHEA:77135"/>
        <dbReference type="ChEBI" id="CHEBI:15377"/>
        <dbReference type="ChEBI" id="CHEBI:43474"/>
        <dbReference type="ChEBI" id="CHEBI:84142"/>
        <dbReference type="ChEBI" id="CHEBI:195539"/>
    </reaction>
    <physiologicalReaction direction="left-to-right" evidence="12">
        <dbReference type="Rhea" id="RHEA:77136"/>
    </physiologicalReaction>
</comment>
<evidence type="ECO:0000256" key="9">
    <source>
        <dbReference type="ARBA" id="ARBA00041857"/>
    </source>
</evidence>
<sequence>MTLALLLLLFALGFGFVGGQEVQLDPELREPGAISQFWAGYTPFFSVPSDIDAATPPGCEITFVQVLSRHGARNPTRSRIEVFEKLIVDRIQNVATGYGQGLEFLKSYKVDFVVDKLTPLGTRESFDAGRSFYTRYRALAADSDPFIRTVDEDRVVTTASLWRRGFYRRRESNDDSSDGFDDGSDDGSDDGIQIIPTTEGYNNTLHHGLCTAFERTYTDLGRKAQAPWLEELTRPIRARLSSDLPGVELTAKEAGFLMQLCPFNTVVDGKKSPFCDLFTKEEWQDFDYLETLGKYYVWSRGNPLGPTQGVGFVNELIARLTRTPVVDRTTTNATLTGNPETFPLDKTIYADFTRGNTLVAILSALGLYDDLEPLSLTERTPPEEARGFSCSWMIPFASRVYVEKMRCGGTGGGTDGEDEMVRVIVNDRVAPLSGCGADDLGRCKLAEFVRSLAFARGGGQWDRCFE</sequence>
<feature type="disulfide bond" evidence="18">
    <location>
        <begin position="435"/>
        <end position="443"/>
    </location>
</feature>
<dbReference type="PIRSF" id="PIRSF000894">
    <property type="entry name" value="Acid_phosphatase"/>
    <property type="match status" value="1"/>
</dbReference>
<comment type="caution">
    <text evidence="21">The sequence shown here is derived from an EMBL/GenBank/DDBJ whole genome shotgun (WGS) entry which is preliminary data.</text>
</comment>
<evidence type="ECO:0000256" key="14">
    <source>
        <dbReference type="ARBA" id="ARBA00043748"/>
    </source>
</evidence>
<dbReference type="GO" id="GO:0003993">
    <property type="term" value="F:acid phosphatase activity"/>
    <property type="evidence" value="ECO:0007669"/>
    <property type="project" value="TreeGrafter"/>
</dbReference>
<comment type="catalytic activity">
    <reaction evidence="15">
        <text>1D-myo-inositol hexakisphosphate + H2O = 1D-myo-inositol 1,2,4,5,6-pentakisphosphate + phosphate</text>
        <dbReference type="Rhea" id="RHEA:16989"/>
        <dbReference type="ChEBI" id="CHEBI:15377"/>
        <dbReference type="ChEBI" id="CHEBI:43474"/>
        <dbReference type="ChEBI" id="CHEBI:57798"/>
        <dbReference type="ChEBI" id="CHEBI:58130"/>
        <dbReference type="EC" id="3.1.3.8"/>
    </reaction>
    <physiologicalReaction direction="left-to-right" evidence="15">
        <dbReference type="Rhea" id="RHEA:16990"/>
    </physiologicalReaction>
</comment>
<evidence type="ECO:0000256" key="18">
    <source>
        <dbReference type="PIRSR" id="PIRSR000894-2"/>
    </source>
</evidence>
<evidence type="ECO:0000313" key="22">
    <source>
        <dbReference type="Proteomes" id="UP000310108"/>
    </source>
</evidence>
<feature type="disulfide bond" evidence="18">
    <location>
        <begin position="59"/>
        <end position="407"/>
    </location>
</feature>
<comment type="subunit">
    <text evidence="3">Monomer.</text>
</comment>
<evidence type="ECO:0000256" key="11">
    <source>
        <dbReference type="ARBA" id="ARBA00043670"/>
    </source>
</evidence>
<keyword evidence="6" id="KW-0378">Hydrolase</keyword>
<keyword evidence="5" id="KW-0964">Secreted</keyword>
<dbReference type="GO" id="GO:0016158">
    <property type="term" value="F:inositol hexakisphosphate 3-phosphatase activity"/>
    <property type="evidence" value="ECO:0007669"/>
    <property type="project" value="UniProtKB-EC"/>
</dbReference>
<evidence type="ECO:0000256" key="4">
    <source>
        <dbReference type="ARBA" id="ARBA00012632"/>
    </source>
</evidence>
<dbReference type="PANTHER" id="PTHR20963:SF24">
    <property type="entry name" value="3-PHYTASE B"/>
    <property type="match status" value="1"/>
</dbReference>
<feature type="disulfide bond" evidence="18">
    <location>
        <begin position="261"/>
        <end position="275"/>
    </location>
</feature>
<keyword evidence="20" id="KW-0732">Signal</keyword>
<accession>A0A4V6Y9A9</accession>
<keyword evidence="8" id="KW-0325">Glycoprotein</keyword>
<evidence type="ECO:0000313" key="21">
    <source>
        <dbReference type="EMBL" id="TKW48706.1"/>
    </source>
</evidence>
<feature type="compositionally biased region" description="Acidic residues" evidence="19">
    <location>
        <begin position="174"/>
        <end position="189"/>
    </location>
</feature>
<feature type="region of interest" description="Disordered" evidence="19">
    <location>
        <begin position="171"/>
        <end position="199"/>
    </location>
</feature>
<name>A0A4V6Y9A9_9PEZI</name>
<dbReference type="EMBL" id="PJEX01000767">
    <property type="protein sequence ID" value="TKW48706.1"/>
    <property type="molecule type" value="Genomic_DNA"/>
</dbReference>
<evidence type="ECO:0000256" key="16">
    <source>
        <dbReference type="ARBA" id="ARBA00044106"/>
    </source>
</evidence>
<keyword evidence="22" id="KW-1185">Reference proteome</keyword>
<evidence type="ECO:0000256" key="1">
    <source>
        <dbReference type="ARBA" id="ARBA00004613"/>
    </source>
</evidence>
<dbReference type="EC" id="3.1.3.8" evidence="4"/>
<dbReference type="Proteomes" id="UP000310108">
    <property type="component" value="Unassembled WGS sequence"/>
</dbReference>
<evidence type="ECO:0000256" key="17">
    <source>
        <dbReference type="ARBA" id="ARBA00044262"/>
    </source>
</evidence>
<evidence type="ECO:0000256" key="12">
    <source>
        <dbReference type="ARBA" id="ARBA00043675"/>
    </source>
</evidence>
<dbReference type="InterPro" id="IPR016274">
    <property type="entry name" value="Histidine_acid_Pase_euk"/>
</dbReference>
<dbReference type="Pfam" id="PF00328">
    <property type="entry name" value="His_Phos_2"/>
    <property type="match status" value="1"/>
</dbReference>
<evidence type="ECO:0000256" key="15">
    <source>
        <dbReference type="ARBA" id="ARBA00043788"/>
    </source>
</evidence>
<dbReference type="Gene3D" id="3.40.50.1240">
    <property type="entry name" value="Phosphoglycerate mutase-like"/>
    <property type="match status" value="1"/>
</dbReference>
<evidence type="ECO:0000256" key="6">
    <source>
        <dbReference type="ARBA" id="ARBA00022801"/>
    </source>
</evidence>
<evidence type="ECO:0000256" key="2">
    <source>
        <dbReference type="ARBA" id="ARBA00005375"/>
    </source>
</evidence>
<comment type="subcellular location">
    <subcellularLocation>
        <location evidence="1">Secreted</location>
    </subcellularLocation>
</comment>
<evidence type="ECO:0000256" key="20">
    <source>
        <dbReference type="SAM" id="SignalP"/>
    </source>
</evidence>
<dbReference type="GO" id="GO:0005576">
    <property type="term" value="C:extracellular region"/>
    <property type="evidence" value="ECO:0007669"/>
    <property type="project" value="UniProtKB-SubCell"/>
</dbReference>
<dbReference type="PROSITE" id="PS00616">
    <property type="entry name" value="HIS_ACID_PHOSPHAT_1"/>
    <property type="match status" value="1"/>
</dbReference>
<dbReference type="InterPro" id="IPR029033">
    <property type="entry name" value="His_PPase_superfam"/>
</dbReference>
<dbReference type="OrthoDB" id="6509975at2759"/>
<comment type="catalytic activity">
    <reaction evidence="14">
        <text>1D-myo-inositol 1,2,4,5,6-pentakisphosphate + H2O = 1D-myo-inositol 1,2,5,6-tetrakisphosphate + phosphate</text>
        <dbReference type="Rhea" id="RHEA:77115"/>
        <dbReference type="ChEBI" id="CHEBI:15377"/>
        <dbReference type="ChEBI" id="CHEBI:43474"/>
        <dbReference type="ChEBI" id="CHEBI:57798"/>
        <dbReference type="ChEBI" id="CHEBI:195535"/>
    </reaction>
    <physiologicalReaction direction="left-to-right" evidence="14">
        <dbReference type="Rhea" id="RHEA:77116"/>
    </physiologicalReaction>
</comment>
<evidence type="ECO:0000256" key="10">
    <source>
        <dbReference type="ARBA" id="ARBA00042300"/>
    </source>
</evidence>
<keyword evidence="7 18" id="KW-1015">Disulfide bond</keyword>
<evidence type="ECO:0000256" key="3">
    <source>
        <dbReference type="ARBA" id="ARBA00011245"/>
    </source>
</evidence>
<dbReference type="SUPFAM" id="SSF53254">
    <property type="entry name" value="Phosphoglycerate mutase-like"/>
    <property type="match status" value="1"/>
</dbReference>
<feature type="signal peptide" evidence="20">
    <location>
        <begin position="1"/>
        <end position="19"/>
    </location>
</feature>
<comment type="similarity">
    <text evidence="2">Belongs to the histidine acid phosphatase family.</text>
</comment>
<dbReference type="AlphaFoldDB" id="A0A4V6Y9A9"/>
<dbReference type="InterPro" id="IPR000560">
    <property type="entry name" value="His_Pase_clade-2"/>
</dbReference>
<comment type="catalytic activity">
    <reaction evidence="11">
        <text>1D-myo-inositol 1,2,5,6-tetrakisphosphate + H2O = 1D-myo-inositol 1,2,6-trisphosphate + phosphate</text>
        <dbReference type="Rhea" id="RHEA:77119"/>
        <dbReference type="ChEBI" id="CHEBI:15377"/>
        <dbReference type="ChEBI" id="CHEBI:43474"/>
        <dbReference type="ChEBI" id="CHEBI:195535"/>
        <dbReference type="ChEBI" id="CHEBI:195537"/>
    </reaction>
    <physiologicalReaction direction="left-to-right" evidence="11">
        <dbReference type="Rhea" id="RHEA:77120"/>
    </physiologicalReaction>
</comment>
<gene>
    <name evidence="21" type="primary">PHYA</name>
    <name evidence="21" type="ORF">CTA1_9000</name>
</gene>
<evidence type="ECO:0000256" key="8">
    <source>
        <dbReference type="ARBA" id="ARBA00023180"/>
    </source>
</evidence>
<evidence type="ECO:0000256" key="5">
    <source>
        <dbReference type="ARBA" id="ARBA00022525"/>
    </source>
</evidence>
<feature type="chain" id="PRO_5020781863" description="Phytase A" evidence="20">
    <location>
        <begin position="20"/>
        <end position="466"/>
    </location>
</feature>
<dbReference type="PANTHER" id="PTHR20963">
    <property type="entry name" value="MULTIPLE INOSITOL POLYPHOSPHATE PHOSPHATASE-RELATED"/>
    <property type="match status" value="1"/>
</dbReference>